<organism evidence="1">
    <name type="scientific">Anguilla anguilla</name>
    <name type="common">European freshwater eel</name>
    <name type="synonym">Muraena anguilla</name>
    <dbReference type="NCBI Taxonomy" id="7936"/>
    <lineage>
        <taxon>Eukaryota</taxon>
        <taxon>Metazoa</taxon>
        <taxon>Chordata</taxon>
        <taxon>Craniata</taxon>
        <taxon>Vertebrata</taxon>
        <taxon>Euteleostomi</taxon>
        <taxon>Actinopterygii</taxon>
        <taxon>Neopterygii</taxon>
        <taxon>Teleostei</taxon>
        <taxon>Anguilliformes</taxon>
        <taxon>Anguillidae</taxon>
        <taxon>Anguilla</taxon>
    </lineage>
</organism>
<dbReference type="AlphaFoldDB" id="A0A0E9XLL0"/>
<name>A0A0E9XLL0_ANGAN</name>
<evidence type="ECO:0000313" key="1">
    <source>
        <dbReference type="EMBL" id="JAI02589.1"/>
    </source>
</evidence>
<proteinExistence type="predicted"/>
<sequence length="89" mass="9954">MRFFPFASWYDLLMSWRWALLLWVKISIRVFSVVPMPSMAFRIAAASAPALKPALSLIVPLTLDVVVSEDGESSKRSSSSHTVAILTVW</sequence>
<dbReference type="EMBL" id="GBXM01005989">
    <property type="protein sequence ID" value="JAI02589.1"/>
    <property type="molecule type" value="Transcribed_RNA"/>
</dbReference>
<reference evidence="1" key="2">
    <citation type="journal article" date="2015" name="Fish Shellfish Immunol.">
        <title>Early steps in the European eel (Anguilla anguilla)-Vibrio vulnificus interaction in the gills: Role of the RtxA13 toxin.</title>
        <authorList>
            <person name="Callol A."/>
            <person name="Pajuelo D."/>
            <person name="Ebbesson L."/>
            <person name="Teles M."/>
            <person name="MacKenzie S."/>
            <person name="Amaro C."/>
        </authorList>
    </citation>
    <scope>NUCLEOTIDE SEQUENCE</scope>
</reference>
<reference evidence="1" key="1">
    <citation type="submission" date="2014-11" db="EMBL/GenBank/DDBJ databases">
        <authorList>
            <person name="Amaro Gonzalez C."/>
        </authorList>
    </citation>
    <scope>NUCLEOTIDE SEQUENCE</scope>
</reference>
<protein>
    <submittedName>
        <fullName evidence="1">Uncharacterized protein</fullName>
    </submittedName>
</protein>
<accession>A0A0E9XLL0</accession>